<dbReference type="InterPro" id="IPR016181">
    <property type="entry name" value="Acyl_CoA_acyltransferase"/>
</dbReference>
<protein>
    <submittedName>
        <fullName evidence="2">Ferrichrome ABC transporter substrate-binding protein</fullName>
    </submittedName>
</protein>
<reference evidence="2" key="1">
    <citation type="journal article" date="2014" name="Int. J. Syst. Evol. Microbiol.">
        <title>Complete genome sequence of Corynebacterium casei LMG S-19264T (=DSM 44701T), isolated from a smear-ripened cheese.</title>
        <authorList>
            <consortium name="US DOE Joint Genome Institute (JGI-PGF)"/>
            <person name="Walter F."/>
            <person name="Albersmeier A."/>
            <person name="Kalinowski J."/>
            <person name="Ruckert C."/>
        </authorList>
    </citation>
    <scope>NUCLEOTIDE SEQUENCE</scope>
    <source>
        <strain evidence="2">NBRC 101628</strain>
    </source>
</reference>
<dbReference type="PANTHER" id="PTHR43792:SF1">
    <property type="entry name" value="N-ACETYLTRANSFERASE DOMAIN-CONTAINING PROTEIN"/>
    <property type="match status" value="1"/>
</dbReference>
<name>A0AA37RX28_9GAMM</name>
<dbReference type="EMBL" id="BSNC01000005">
    <property type="protein sequence ID" value="GLP96676.1"/>
    <property type="molecule type" value="Genomic_DNA"/>
</dbReference>
<dbReference type="Gene3D" id="3.40.630.30">
    <property type="match status" value="1"/>
</dbReference>
<dbReference type="Proteomes" id="UP001161422">
    <property type="component" value="Unassembled WGS sequence"/>
</dbReference>
<dbReference type="AlphaFoldDB" id="A0AA37RX28"/>
<evidence type="ECO:0000259" key="1">
    <source>
        <dbReference type="PROSITE" id="PS51186"/>
    </source>
</evidence>
<dbReference type="PANTHER" id="PTHR43792">
    <property type="entry name" value="GNAT FAMILY, PUTATIVE (AFU_ORTHOLOGUE AFUA_3G00765)-RELATED-RELATED"/>
    <property type="match status" value="1"/>
</dbReference>
<sequence>MTLSFETPRLVVLELEESLKPVEHTALIERIPEILIFDVVKDLPPYFQQINTPQQATLWLSAMLEESHLLTVSTRQGQLIGFLFVAKSTQPEAHIGYLLAKDYWGQGLASELLQGFIHTVSQQGHWQKLIGGVAKSNTASIGLLEKLGFVARPSKQEDSLFFELVIPPKYSR</sequence>
<proteinExistence type="predicted"/>
<comment type="caution">
    <text evidence="2">The sequence shown here is derived from an EMBL/GenBank/DDBJ whole genome shotgun (WGS) entry which is preliminary data.</text>
</comment>
<accession>A0AA37RX28</accession>
<dbReference type="GO" id="GO:0016747">
    <property type="term" value="F:acyltransferase activity, transferring groups other than amino-acyl groups"/>
    <property type="evidence" value="ECO:0007669"/>
    <property type="project" value="InterPro"/>
</dbReference>
<dbReference type="InterPro" id="IPR051531">
    <property type="entry name" value="N-acetyltransferase"/>
</dbReference>
<dbReference type="PROSITE" id="PS51186">
    <property type="entry name" value="GNAT"/>
    <property type="match status" value="1"/>
</dbReference>
<dbReference type="InterPro" id="IPR000182">
    <property type="entry name" value="GNAT_dom"/>
</dbReference>
<gene>
    <name evidence="2" type="ORF">GCM10007895_19820</name>
</gene>
<dbReference type="CDD" id="cd04301">
    <property type="entry name" value="NAT_SF"/>
    <property type="match status" value="1"/>
</dbReference>
<organism evidence="2 3">
    <name type="scientific">Paraferrimonas sedimenticola</name>
    <dbReference type="NCBI Taxonomy" id="375674"/>
    <lineage>
        <taxon>Bacteria</taxon>
        <taxon>Pseudomonadati</taxon>
        <taxon>Pseudomonadota</taxon>
        <taxon>Gammaproteobacteria</taxon>
        <taxon>Alteromonadales</taxon>
        <taxon>Ferrimonadaceae</taxon>
        <taxon>Paraferrimonas</taxon>
    </lineage>
</organism>
<dbReference type="SUPFAM" id="SSF55729">
    <property type="entry name" value="Acyl-CoA N-acyltransferases (Nat)"/>
    <property type="match status" value="1"/>
</dbReference>
<feature type="domain" description="N-acetyltransferase" evidence="1">
    <location>
        <begin position="26"/>
        <end position="167"/>
    </location>
</feature>
<dbReference type="Pfam" id="PF13302">
    <property type="entry name" value="Acetyltransf_3"/>
    <property type="match status" value="1"/>
</dbReference>
<reference evidence="2" key="2">
    <citation type="submission" date="2023-01" db="EMBL/GenBank/DDBJ databases">
        <title>Draft genome sequence of Paraferrimonas sedimenticola strain NBRC 101628.</title>
        <authorList>
            <person name="Sun Q."/>
            <person name="Mori K."/>
        </authorList>
    </citation>
    <scope>NUCLEOTIDE SEQUENCE</scope>
    <source>
        <strain evidence="2">NBRC 101628</strain>
    </source>
</reference>
<evidence type="ECO:0000313" key="3">
    <source>
        <dbReference type="Proteomes" id="UP001161422"/>
    </source>
</evidence>
<evidence type="ECO:0000313" key="2">
    <source>
        <dbReference type="EMBL" id="GLP96676.1"/>
    </source>
</evidence>
<dbReference type="RefSeq" id="WP_095503999.1">
    <property type="nucleotide sequence ID" value="NZ_BSNC01000005.1"/>
</dbReference>
<keyword evidence="3" id="KW-1185">Reference proteome</keyword>